<organism evidence="2 3">
    <name type="scientific">Eumeta variegata</name>
    <name type="common">Bagworm moth</name>
    <name type="synonym">Eumeta japonica</name>
    <dbReference type="NCBI Taxonomy" id="151549"/>
    <lineage>
        <taxon>Eukaryota</taxon>
        <taxon>Metazoa</taxon>
        <taxon>Ecdysozoa</taxon>
        <taxon>Arthropoda</taxon>
        <taxon>Hexapoda</taxon>
        <taxon>Insecta</taxon>
        <taxon>Pterygota</taxon>
        <taxon>Neoptera</taxon>
        <taxon>Endopterygota</taxon>
        <taxon>Lepidoptera</taxon>
        <taxon>Glossata</taxon>
        <taxon>Ditrysia</taxon>
        <taxon>Tineoidea</taxon>
        <taxon>Psychidae</taxon>
        <taxon>Oiketicinae</taxon>
        <taxon>Eumeta</taxon>
    </lineage>
</organism>
<dbReference type="EMBL" id="BGZK01000663">
    <property type="protein sequence ID" value="GBP55234.1"/>
    <property type="molecule type" value="Genomic_DNA"/>
</dbReference>
<protein>
    <submittedName>
        <fullName evidence="2">Uncharacterized protein</fullName>
    </submittedName>
</protein>
<evidence type="ECO:0000256" key="1">
    <source>
        <dbReference type="SAM" id="MobiDB-lite"/>
    </source>
</evidence>
<name>A0A4C1WYS7_EUMVA</name>
<evidence type="ECO:0000313" key="2">
    <source>
        <dbReference type="EMBL" id="GBP55234.1"/>
    </source>
</evidence>
<gene>
    <name evidence="2" type="ORF">EVAR_36818_1</name>
</gene>
<feature type="region of interest" description="Disordered" evidence="1">
    <location>
        <begin position="52"/>
        <end position="76"/>
    </location>
</feature>
<comment type="caution">
    <text evidence="2">The sequence shown here is derived from an EMBL/GenBank/DDBJ whole genome shotgun (WGS) entry which is preliminary data.</text>
</comment>
<reference evidence="2 3" key="1">
    <citation type="journal article" date="2019" name="Commun. Biol.">
        <title>The bagworm genome reveals a unique fibroin gene that provides high tensile strength.</title>
        <authorList>
            <person name="Kono N."/>
            <person name="Nakamura H."/>
            <person name="Ohtoshi R."/>
            <person name="Tomita M."/>
            <person name="Numata K."/>
            <person name="Arakawa K."/>
        </authorList>
    </citation>
    <scope>NUCLEOTIDE SEQUENCE [LARGE SCALE GENOMIC DNA]</scope>
</reference>
<proteinExistence type="predicted"/>
<accession>A0A4C1WYS7</accession>
<dbReference type="Proteomes" id="UP000299102">
    <property type="component" value="Unassembled WGS sequence"/>
</dbReference>
<feature type="region of interest" description="Disordered" evidence="1">
    <location>
        <begin position="1"/>
        <end position="26"/>
    </location>
</feature>
<evidence type="ECO:0000313" key="3">
    <source>
        <dbReference type="Proteomes" id="UP000299102"/>
    </source>
</evidence>
<keyword evidence="3" id="KW-1185">Reference proteome</keyword>
<sequence>MMPPGVRRMPSGARKRRPLAGDGDLKNPLDNYYYATRFGTRRAERGGAVLHADPLKRNGSTTAPPPLASVFKTDPL</sequence>
<dbReference type="AlphaFoldDB" id="A0A4C1WYS7"/>